<evidence type="ECO:0000313" key="5">
    <source>
        <dbReference type="Proteomes" id="UP000005220"/>
    </source>
</evidence>
<gene>
    <name evidence="4" type="primary">KAFR0I00760</name>
    <name evidence="4" type="ORF">KAFR_0I00760</name>
</gene>
<sequence length="454" mass="52720">MSKVKQLEEEPVNSDLEEDEIANDWSEIAKLSATKYAAVLPKRGEKEYEPDGTNIQELLVYRARRAMFDALTHSPRGAVLKSQIKAYYLPDIHKAILPNPKGNFMQTMGYADSSGALYLQFYEFVYLAERGTITPYIHSGSISVEYRDIPLSVEDMYALFNSQNELDNYSVYSHLKRLGFIVQATDMSTSAKASFFPTSVKKARLNVTPQIYSHLTSFFKTHSLTFFNHIFYTPYIDAFKRNIGAIPLYKSLNKLITCYDVPKTIEAIRKEHSTERSRETEQFLRIAFDVWKPQVNFKKKSPELPDFQVVVYNKNIASQHFPNYSDFKTIFNSLDYKFDFLKIPDDVDSNEVEWWDSNTYNEGIPRYMYLASTKSKHSKKPSSQQDIKIERKMKRQKPKKSISPRLQQMRDLKNGYRSFLLAVMDNGIISFVKIVEADFGSQNVWYSPKQNKKK</sequence>
<dbReference type="EMBL" id="HE650829">
    <property type="protein sequence ID" value="CCF59857.1"/>
    <property type="molecule type" value="Genomic_DNA"/>
</dbReference>
<dbReference type="PANTHER" id="PTHR21027:SF1">
    <property type="entry name" value="TRNA-SPLICING ENDONUCLEASE SUBUNIT SEN54"/>
    <property type="match status" value="1"/>
</dbReference>
<dbReference type="GO" id="GO:0000214">
    <property type="term" value="C:tRNA-intron endonuclease complex"/>
    <property type="evidence" value="ECO:0007669"/>
    <property type="project" value="EnsemblFungi"/>
</dbReference>
<dbReference type="InterPro" id="IPR024336">
    <property type="entry name" value="tRNA_splic_suSen54_N"/>
</dbReference>
<dbReference type="RefSeq" id="XP_003958992.1">
    <property type="nucleotide sequence ID" value="XM_003958943.1"/>
</dbReference>
<evidence type="ECO:0000313" key="4">
    <source>
        <dbReference type="EMBL" id="CCF59857.1"/>
    </source>
</evidence>
<dbReference type="PANTHER" id="PTHR21027">
    <property type="entry name" value="TRNA-SPLICING ENDONUCLEASE SUBUNIT SEN54"/>
    <property type="match status" value="1"/>
</dbReference>
<dbReference type="FunCoup" id="H2AZQ7">
    <property type="interactions" value="83"/>
</dbReference>
<evidence type="ECO:0000259" key="3">
    <source>
        <dbReference type="Pfam" id="PF12928"/>
    </source>
</evidence>
<dbReference type="eggNOG" id="KOG4772">
    <property type="taxonomic scope" value="Eukaryota"/>
</dbReference>
<dbReference type="GO" id="GO:0000213">
    <property type="term" value="F:tRNA-intron lyase activity"/>
    <property type="evidence" value="ECO:0007669"/>
    <property type="project" value="EnsemblFungi"/>
</dbReference>
<accession>H2AZQ7</accession>
<dbReference type="InterPro" id="IPR024337">
    <property type="entry name" value="tRNA_splic_suSen54"/>
</dbReference>
<reference evidence="4 5" key="1">
    <citation type="journal article" date="2011" name="Proc. Natl. Acad. Sci. U.S.A.">
        <title>Evolutionary erosion of yeast sex chromosomes by mating-type switching accidents.</title>
        <authorList>
            <person name="Gordon J.L."/>
            <person name="Armisen D."/>
            <person name="Proux-Wera E."/>
            <person name="Oheigeartaigh S.S."/>
            <person name="Byrne K.P."/>
            <person name="Wolfe K.H."/>
        </authorList>
    </citation>
    <scope>NUCLEOTIDE SEQUENCE [LARGE SCALE GENOMIC DNA]</scope>
    <source>
        <strain evidence="5">ATCC 22294 / BCRC 22015 / CBS 2517 / CECT 1963 / NBRC 1671 / NRRL Y-8276</strain>
    </source>
</reference>
<dbReference type="STRING" id="1071382.H2AZQ7"/>
<feature type="domain" description="tRNA-splicing endonuclease subunit Sen54 N-terminal" evidence="3">
    <location>
        <begin position="68"/>
        <end position="136"/>
    </location>
</feature>
<dbReference type="Proteomes" id="UP000005220">
    <property type="component" value="Chromosome 9"/>
</dbReference>
<dbReference type="GeneID" id="13883493"/>
<keyword evidence="5" id="KW-1185">Reference proteome</keyword>
<keyword evidence="2" id="KW-0819">tRNA processing</keyword>
<dbReference type="GO" id="GO:0000379">
    <property type="term" value="P:tRNA-type intron splice site recognition and cleavage"/>
    <property type="evidence" value="ECO:0007669"/>
    <property type="project" value="EnsemblFungi"/>
</dbReference>
<dbReference type="Pfam" id="PF12928">
    <property type="entry name" value="tRNA_int_end_N2"/>
    <property type="match status" value="1"/>
</dbReference>
<dbReference type="HOGENOM" id="CLU_028449_0_1_1"/>
<proteinExistence type="inferred from homology"/>
<name>H2AZQ7_KAZAF</name>
<comment type="similarity">
    <text evidence="1">Belongs to the SEN54 family.</text>
</comment>
<organism evidence="4 5">
    <name type="scientific">Kazachstania africana (strain ATCC 22294 / BCRC 22015 / CBS 2517 / CECT 1963 / NBRC 1671 / NRRL Y-8276)</name>
    <name type="common">Yeast</name>
    <name type="synonym">Kluyveromyces africanus</name>
    <dbReference type="NCBI Taxonomy" id="1071382"/>
    <lineage>
        <taxon>Eukaryota</taxon>
        <taxon>Fungi</taxon>
        <taxon>Dikarya</taxon>
        <taxon>Ascomycota</taxon>
        <taxon>Saccharomycotina</taxon>
        <taxon>Saccharomycetes</taxon>
        <taxon>Saccharomycetales</taxon>
        <taxon>Saccharomycetaceae</taxon>
        <taxon>Kazachstania</taxon>
    </lineage>
</organism>
<protein>
    <recommendedName>
        <fullName evidence="3">tRNA-splicing endonuclease subunit Sen54 N-terminal domain-containing protein</fullName>
    </recommendedName>
</protein>
<dbReference type="AlphaFoldDB" id="H2AZQ7"/>
<dbReference type="OrthoDB" id="408683at2759"/>
<evidence type="ECO:0000256" key="1">
    <source>
        <dbReference type="ARBA" id="ARBA00005736"/>
    </source>
</evidence>
<evidence type="ECO:0000256" key="2">
    <source>
        <dbReference type="ARBA" id="ARBA00022694"/>
    </source>
</evidence>
<dbReference type="InParanoid" id="H2AZQ7"/>
<dbReference type="GO" id="GO:0005741">
    <property type="term" value="C:mitochondrial outer membrane"/>
    <property type="evidence" value="ECO:0007669"/>
    <property type="project" value="EnsemblFungi"/>
</dbReference>
<dbReference type="KEGG" id="kaf:KAFR_0I00760"/>